<dbReference type="InterPro" id="IPR050482">
    <property type="entry name" value="Sensor_HK_TwoCompSys"/>
</dbReference>
<dbReference type="AlphaFoldDB" id="A0A401V5C2"/>
<keyword evidence="6 10" id="KW-1133">Transmembrane helix</keyword>
<dbReference type="Pfam" id="PF02518">
    <property type="entry name" value="HATPase_c"/>
    <property type="match status" value="1"/>
</dbReference>
<dbReference type="GO" id="GO:0000155">
    <property type="term" value="F:phosphorelay sensor kinase activity"/>
    <property type="evidence" value="ECO:0007669"/>
    <property type="project" value="InterPro"/>
</dbReference>
<dbReference type="InterPro" id="IPR036890">
    <property type="entry name" value="HATPase_C_sf"/>
</dbReference>
<gene>
    <name evidence="13" type="ORF">CTKZ_36590</name>
</gene>
<feature type="transmembrane region" description="Helical" evidence="10">
    <location>
        <begin position="35"/>
        <end position="55"/>
    </location>
</feature>
<feature type="domain" description="Signal transduction histidine kinase subgroup 3 dimerisation and phosphoacceptor" evidence="12">
    <location>
        <begin position="259"/>
        <end position="326"/>
    </location>
</feature>
<feature type="transmembrane region" description="Helical" evidence="10">
    <location>
        <begin position="212"/>
        <end position="235"/>
    </location>
</feature>
<dbReference type="CDD" id="cd16917">
    <property type="entry name" value="HATPase_UhpB-NarQ-NarX-like"/>
    <property type="match status" value="1"/>
</dbReference>
<comment type="subcellular location">
    <subcellularLocation>
        <location evidence="1">Cell membrane</location>
        <topology evidence="1">Multi-pass membrane protein</topology>
    </subcellularLocation>
</comment>
<keyword evidence="4 10" id="KW-0812">Transmembrane</keyword>
<dbReference type="GO" id="GO:0005886">
    <property type="term" value="C:plasma membrane"/>
    <property type="evidence" value="ECO:0007669"/>
    <property type="project" value="UniProtKB-SubCell"/>
</dbReference>
<evidence type="ECO:0000256" key="9">
    <source>
        <dbReference type="SAM" id="MobiDB-lite"/>
    </source>
</evidence>
<evidence type="ECO:0000256" key="2">
    <source>
        <dbReference type="ARBA" id="ARBA00022475"/>
    </source>
</evidence>
<evidence type="ECO:0000256" key="7">
    <source>
        <dbReference type="ARBA" id="ARBA00023012"/>
    </source>
</evidence>
<reference evidence="13 14" key="1">
    <citation type="submission" date="2018-11" db="EMBL/GenBank/DDBJ databases">
        <title>Draft genome sequence of Cellulomonas takizawaensis strain TKZ-21.</title>
        <authorList>
            <person name="Yamamura H."/>
            <person name="Hayashi T."/>
            <person name="Hamada M."/>
            <person name="Serisawa Y."/>
            <person name="Matsuyama K."/>
            <person name="Nakagawa Y."/>
            <person name="Otoguro M."/>
            <person name="Yanagida F."/>
            <person name="Hayakawa M."/>
        </authorList>
    </citation>
    <scope>NUCLEOTIDE SEQUENCE [LARGE SCALE GENOMIC DNA]</scope>
    <source>
        <strain evidence="13 14">TKZ-21</strain>
    </source>
</reference>
<evidence type="ECO:0000256" key="3">
    <source>
        <dbReference type="ARBA" id="ARBA00022679"/>
    </source>
</evidence>
<evidence type="ECO:0000256" key="5">
    <source>
        <dbReference type="ARBA" id="ARBA00022777"/>
    </source>
</evidence>
<evidence type="ECO:0000313" key="13">
    <source>
        <dbReference type="EMBL" id="GCD22097.1"/>
    </source>
</evidence>
<sequence length="496" mass="52130">MRPTDDPTTVAWTTLATGGGVGTAGEPRPVRTWRVFGQVVAAAGLVLVLVAVLGLTASRQIAERESVNDAARRTDLLAEAVVQPVLRDGVTTGDPDALAALDRAVRDGVLDDQVVRVKVWDADGRIVYSDEGRLVGQQFPLGDDERAVLADPATEAEVSDLDKPENAFERGQGKLLEVYRPVWTPDGTPLLFETYSRYDAVTERSTALWRGFAGITLTSLLVLVVLMLPVLWTLLDRLRRSQQHREVLLQHAVEASDEERRRIAGTLHDGVVQELAAASFALAGAADRADRAGAPDVAGPVREAAATVRASIQGLRSLLVDIYPASLRTAGLRAALADLVGGLAVRGVDVRLDAPDGVAEGLPAPVERLVHRVAQETLRNAVAHAGARHVDVVLRSGDDTVVLEVADDGVGFDVAATLARPPEGHLGLRLLADLASSAGARLEVASAPGAGCRWRLTARTDGLGADGWDADSGNADGVAAAPTGTSVAGTDRSKDA</sequence>
<proteinExistence type="predicted"/>
<keyword evidence="14" id="KW-1185">Reference proteome</keyword>
<dbReference type="GO" id="GO:0046983">
    <property type="term" value="F:protein dimerization activity"/>
    <property type="evidence" value="ECO:0007669"/>
    <property type="project" value="InterPro"/>
</dbReference>
<dbReference type="Pfam" id="PF07730">
    <property type="entry name" value="HisKA_3"/>
    <property type="match status" value="1"/>
</dbReference>
<accession>A0A401V5C2</accession>
<keyword evidence="2" id="KW-1003">Cell membrane</keyword>
<evidence type="ECO:0000259" key="12">
    <source>
        <dbReference type="Pfam" id="PF07730"/>
    </source>
</evidence>
<protein>
    <submittedName>
        <fullName evidence="13">Uncharacterized protein</fullName>
    </submittedName>
</protein>
<dbReference type="Gene3D" id="3.30.565.10">
    <property type="entry name" value="Histidine kinase-like ATPase, C-terminal domain"/>
    <property type="match status" value="1"/>
</dbReference>
<evidence type="ECO:0000313" key="14">
    <source>
        <dbReference type="Proteomes" id="UP000288246"/>
    </source>
</evidence>
<evidence type="ECO:0000256" key="10">
    <source>
        <dbReference type="SAM" id="Phobius"/>
    </source>
</evidence>
<feature type="region of interest" description="Disordered" evidence="9">
    <location>
        <begin position="471"/>
        <end position="496"/>
    </location>
</feature>
<dbReference type="RefSeq" id="WP_124344663.1">
    <property type="nucleotide sequence ID" value="NZ_BHYL01000451.1"/>
</dbReference>
<dbReference type="InterPro" id="IPR003594">
    <property type="entry name" value="HATPase_dom"/>
</dbReference>
<name>A0A401V5C2_9CELL</name>
<dbReference type="PANTHER" id="PTHR24421">
    <property type="entry name" value="NITRATE/NITRITE SENSOR PROTEIN NARX-RELATED"/>
    <property type="match status" value="1"/>
</dbReference>
<evidence type="ECO:0000256" key="4">
    <source>
        <dbReference type="ARBA" id="ARBA00022692"/>
    </source>
</evidence>
<dbReference type="PANTHER" id="PTHR24421:SF37">
    <property type="entry name" value="SENSOR HISTIDINE KINASE NARS"/>
    <property type="match status" value="1"/>
</dbReference>
<keyword evidence="8 10" id="KW-0472">Membrane</keyword>
<dbReference type="Proteomes" id="UP000288246">
    <property type="component" value="Unassembled WGS sequence"/>
</dbReference>
<dbReference type="InterPro" id="IPR011712">
    <property type="entry name" value="Sig_transdc_His_kin_sub3_dim/P"/>
</dbReference>
<dbReference type="OrthoDB" id="144293at2"/>
<organism evidence="13 14">
    <name type="scientific">Cellulomonas algicola</name>
    <dbReference type="NCBI Taxonomy" id="2071633"/>
    <lineage>
        <taxon>Bacteria</taxon>
        <taxon>Bacillati</taxon>
        <taxon>Actinomycetota</taxon>
        <taxon>Actinomycetes</taxon>
        <taxon>Micrococcales</taxon>
        <taxon>Cellulomonadaceae</taxon>
        <taxon>Cellulomonas</taxon>
    </lineage>
</organism>
<evidence type="ECO:0000259" key="11">
    <source>
        <dbReference type="Pfam" id="PF02518"/>
    </source>
</evidence>
<evidence type="ECO:0000256" key="6">
    <source>
        <dbReference type="ARBA" id="ARBA00022989"/>
    </source>
</evidence>
<feature type="domain" description="Histidine kinase/HSP90-like ATPase" evidence="11">
    <location>
        <begin position="367"/>
        <end position="457"/>
    </location>
</feature>
<dbReference type="Gene3D" id="1.20.5.1930">
    <property type="match status" value="1"/>
</dbReference>
<keyword evidence="5" id="KW-0418">Kinase</keyword>
<dbReference type="EMBL" id="BHYL01000451">
    <property type="protein sequence ID" value="GCD22097.1"/>
    <property type="molecule type" value="Genomic_DNA"/>
</dbReference>
<comment type="caution">
    <text evidence="13">The sequence shown here is derived from an EMBL/GenBank/DDBJ whole genome shotgun (WGS) entry which is preliminary data.</text>
</comment>
<evidence type="ECO:0000256" key="1">
    <source>
        <dbReference type="ARBA" id="ARBA00004651"/>
    </source>
</evidence>
<dbReference type="SUPFAM" id="SSF55874">
    <property type="entry name" value="ATPase domain of HSP90 chaperone/DNA topoisomerase II/histidine kinase"/>
    <property type="match status" value="1"/>
</dbReference>
<keyword evidence="3" id="KW-0808">Transferase</keyword>
<evidence type="ECO:0000256" key="8">
    <source>
        <dbReference type="ARBA" id="ARBA00023136"/>
    </source>
</evidence>
<keyword evidence="7" id="KW-0902">Two-component regulatory system</keyword>